<evidence type="ECO:0000313" key="1">
    <source>
        <dbReference type="EMBL" id="JAE05044.1"/>
    </source>
</evidence>
<dbReference type="EMBL" id="GBRH01192852">
    <property type="protein sequence ID" value="JAE05044.1"/>
    <property type="molecule type" value="Transcribed_RNA"/>
</dbReference>
<sequence length="109" mass="12173">MPVWLDIVILVYRLHMILICSEHARYYRGPAASPWPSLFLSSVLLAAPGFSAVPRMPSTPSEFPLLLAAPLDWSQRLPLKNASIALFPNIPPSIKDHCRLFLPVSLLKI</sequence>
<proteinExistence type="predicted"/>
<dbReference type="AlphaFoldDB" id="A0A0A9F1F1"/>
<protein>
    <submittedName>
        <fullName evidence="1">Uncharacterized protein</fullName>
    </submittedName>
</protein>
<reference evidence="1" key="1">
    <citation type="submission" date="2014-09" db="EMBL/GenBank/DDBJ databases">
        <authorList>
            <person name="Magalhaes I.L.F."/>
            <person name="Oliveira U."/>
            <person name="Santos F.R."/>
            <person name="Vidigal T.H.D.A."/>
            <person name="Brescovit A.D."/>
            <person name="Santos A.J."/>
        </authorList>
    </citation>
    <scope>NUCLEOTIDE SEQUENCE</scope>
    <source>
        <tissue evidence="1">Shoot tissue taken approximately 20 cm above the soil surface</tissue>
    </source>
</reference>
<organism evidence="1">
    <name type="scientific">Arundo donax</name>
    <name type="common">Giant reed</name>
    <name type="synonym">Donax arundinaceus</name>
    <dbReference type="NCBI Taxonomy" id="35708"/>
    <lineage>
        <taxon>Eukaryota</taxon>
        <taxon>Viridiplantae</taxon>
        <taxon>Streptophyta</taxon>
        <taxon>Embryophyta</taxon>
        <taxon>Tracheophyta</taxon>
        <taxon>Spermatophyta</taxon>
        <taxon>Magnoliopsida</taxon>
        <taxon>Liliopsida</taxon>
        <taxon>Poales</taxon>
        <taxon>Poaceae</taxon>
        <taxon>PACMAD clade</taxon>
        <taxon>Arundinoideae</taxon>
        <taxon>Arundineae</taxon>
        <taxon>Arundo</taxon>
    </lineage>
</organism>
<reference evidence="1" key="2">
    <citation type="journal article" date="2015" name="Data Brief">
        <title>Shoot transcriptome of the giant reed, Arundo donax.</title>
        <authorList>
            <person name="Barrero R.A."/>
            <person name="Guerrero F.D."/>
            <person name="Moolhuijzen P."/>
            <person name="Goolsby J.A."/>
            <person name="Tidwell J."/>
            <person name="Bellgard S.E."/>
            <person name="Bellgard M.I."/>
        </authorList>
    </citation>
    <scope>NUCLEOTIDE SEQUENCE</scope>
    <source>
        <tissue evidence="1">Shoot tissue taken approximately 20 cm above the soil surface</tissue>
    </source>
</reference>
<name>A0A0A9F1F1_ARUDO</name>
<accession>A0A0A9F1F1</accession>